<sequence>MIEIDWPERSEPAPWRRDGGKVVVCVTIDVDAESPILARGDHYAEHLSTLSHQAFGPRKGLDRLLGVLRSSDVPATIFIPGETAVRWPSTVEAAAEGGYEVAFHGFSHRHPVHLSADEQRREVDAAIETLTRFGVDPVGYRAPNWEMHSVTLEHLAARGLRYDSSLMDDDEPYVLSLAEGRLAELPPHWSLDDWEQYFFVPEPDIGQRIVPPSQVLQLWSEELEAMRRWGGLLVLTLHPFLSGRASRARALEQFIELAQGYDDVEFATCDEIARRVLADQGEPIAP</sequence>
<dbReference type="InterPro" id="IPR037950">
    <property type="entry name" value="PgdA-like"/>
</dbReference>
<proteinExistence type="predicted"/>
<comment type="caution">
    <text evidence="2">The sequence shown here is derived from an EMBL/GenBank/DDBJ whole genome shotgun (WGS) entry which is preliminary data.</text>
</comment>
<dbReference type="EMBL" id="VFPS01000008">
    <property type="protein sequence ID" value="TQM90246.1"/>
    <property type="molecule type" value="Genomic_DNA"/>
</dbReference>
<evidence type="ECO:0000313" key="2">
    <source>
        <dbReference type="EMBL" id="TQM90246.1"/>
    </source>
</evidence>
<protein>
    <submittedName>
        <fullName evidence="2">Polysaccharide deacetylase</fullName>
    </submittedName>
</protein>
<dbReference type="PROSITE" id="PS51677">
    <property type="entry name" value="NODB"/>
    <property type="match status" value="1"/>
</dbReference>
<dbReference type="InterPro" id="IPR002509">
    <property type="entry name" value="NODB_dom"/>
</dbReference>
<dbReference type="CDD" id="cd10938">
    <property type="entry name" value="CE4_HpPgdA_like"/>
    <property type="match status" value="1"/>
</dbReference>
<dbReference type="Gene3D" id="3.20.20.370">
    <property type="entry name" value="Glycoside hydrolase/deacetylase"/>
    <property type="match status" value="1"/>
</dbReference>
<dbReference type="GO" id="GO:0005975">
    <property type="term" value="P:carbohydrate metabolic process"/>
    <property type="evidence" value="ECO:0007669"/>
    <property type="project" value="InterPro"/>
</dbReference>
<dbReference type="PANTHER" id="PTHR47561:SF1">
    <property type="entry name" value="POLYSACCHARIDE DEACETYLASE FAMILY PROTEIN (AFU_ORTHOLOGUE AFUA_6G05030)"/>
    <property type="match status" value="1"/>
</dbReference>
<evidence type="ECO:0000313" key="3">
    <source>
        <dbReference type="Proteomes" id="UP000319804"/>
    </source>
</evidence>
<dbReference type="AlphaFoldDB" id="A0A4Y3UM25"/>
<dbReference type="OrthoDB" id="9784220at2"/>
<reference evidence="2 3" key="1">
    <citation type="submission" date="2019-06" db="EMBL/GenBank/DDBJ databases">
        <title>Sequencing the genomes of 1000 actinobacteria strains.</title>
        <authorList>
            <person name="Klenk H.-P."/>
        </authorList>
    </citation>
    <scope>NUCLEOTIDE SEQUENCE [LARGE SCALE GENOMIC DNA]</scope>
    <source>
        <strain evidence="2 3">DSM 20427</strain>
    </source>
</reference>
<dbReference type="GO" id="GO:0016810">
    <property type="term" value="F:hydrolase activity, acting on carbon-nitrogen (but not peptide) bonds"/>
    <property type="evidence" value="ECO:0007669"/>
    <property type="project" value="InterPro"/>
</dbReference>
<accession>A0A4Y3UM25</accession>
<dbReference type="Proteomes" id="UP000319804">
    <property type="component" value="Unassembled WGS sequence"/>
</dbReference>
<dbReference type="PANTHER" id="PTHR47561">
    <property type="entry name" value="POLYSACCHARIDE DEACETYLASE FAMILY PROTEIN (AFU_ORTHOLOGUE AFUA_6G05030)"/>
    <property type="match status" value="1"/>
</dbReference>
<dbReference type="Pfam" id="PF01522">
    <property type="entry name" value="Polysacc_deac_1"/>
    <property type="match status" value="1"/>
</dbReference>
<evidence type="ECO:0000259" key="1">
    <source>
        <dbReference type="PROSITE" id="PS51677"/>
    </source>
</evidence>
<dbReference type="RefSeq" id="WP_141380401.1">
    <property type="nucleotide sequence ID" value="NZ_BJNA01000022.1"/>
</dbReference>
<dbReference type="SUPFAM" id="SSF88713">
    <property type="entry name" value="Glycoside hydrolase/deacetylase"/>
    <property type="match status" value="1"/>
</dbReference>
<organism evidence="2 3">
    <name type="scientific">Microbacterium lacticum</name>
    <dbReference type="NCBI Taxonomy" id="33885"/>
    <lineage>
        <taxon>Bacteria</taxon>
        <taxon>Bacillati</taxon>
        <taxon>Actinomycetota</taxon>
        <taxon>Actinomycetes</taxon>
        <taxon>Micrococcales</taxon>
        <taxon>Microbacteriaceae</taxon>
        <taxon>Microbacterium</taxon>
    </lineage>
</organism>
<gene>
    <name evidence="2" type="ORF">FHX68_3050</name>
</gene>
<feature type="domain" description="NodB homology" evidence="1">
    <location>
        <begin position="46"/>
        <end position="267"/>
    </location>
</feature>
<dbReference type="InterPro" id="IPR011330">
    <property type="entry name" value="Glyco_hydro/deAcase_b/a-brl"/>
</dbReference>
<keyword evidence="3" id="KW-1185">Reference proteome</keyword>
<name>A0A4Y3UM25_9MICO</name>